<name>A0A0R3SKL9_HYMDI</name>
<keyword evidence="1" id="KW-1133">Transmembrane helix</keyword>
<keyword evidence="1" id="KW-0472">Membrane</keyword>
<gene>
    <name evidence="2" type="ORF">HDID_LOCUS5482</name>
</gene>
<dbReference type="EMBL" id="UYSG01002870">
    <property type="protein sequence ID" value="VDL57800.1"/>
    <property type="molecule type" value="Genomic_DNA"/>
</dbReference>
<protein>
    <submittedName>
        <fullName evidence="2 4">Uncharacterized protein</fullName>
    </submittedName>
</protein>
<dbReference type="WBParaSite" id="HDID_0000548401-mRNA-1">
    <property type="protein sequence ID" value="HDID_0000548401-mRNA-1"/>
    <property type="gene ID" value="HDID_0000548401"/>
</dbReference>
<reference evidence="4" key="1">
    <citation type="submission" date="2017-02" db="UniProtKB">
        <authorList>
            <consortium name="WormBaseParasite"/>
        </authorList>
    </citation>
    <scope>IDENTIFICATION</scope>
</reference>
<evidence type="ECO:0000313" key="3">
    <source>
        <dbReference type="Proteomes" id="UP000274504"/>
    </source>
</evidence>
<dbReference type="AlphaFoldDB" id="A0A0R3SKL9"/>
<organism evidence="4">
    <name type="scientific">Hymenolepis diminuta</name>
    <name type="common">Rat tapeworm</name>
    <dbReference type="NCBI Taxonomy" id="6216"/>
    <lineage>
        <taxon>Eukaryota</taxon>
        <taxon>Metazoa</taxon>
        <taxon>Spiralia</taxon>
        <taxon>Lophotrochozoa</taxon>
        <taxon>Platyhelminthes</taxon>
        <taxon>Cestoda</taxon>
        <taxon>Eucestoda</taxon>
        <taxon>Cyclophyllidea</taxon>
        <taxon>Hymenolepididae</taxon>
        <taxon>Hymenolepis</taxon>
    </lineage>
</organism>
<dbReference type="OrthoDB" id="6266866at2759"/>
<dbReference type="Proteomes" id="UP000274504">
    <property type="component" value="Unassembled WGS sequence"/>
</dbReference>
<feature type="transmembrane region" description="Helical" evidence="1">
    <location>
        <begin position="208"/>
        <end position="226"/>
    </location>
</feature>
<proteinExistence type="predicted"/>
<reference evidence="2 3" key="2">
    <citation type="submission" date="2018-11" db="EMBL/GenBank/DDBJ databases">
        <authorList>
            <consortium name="Pathogen Informatics"/>
        </authorList>
    </citation>
    <scope>NUCLEOTIDE SEQUENCE [LARGE SCALE GENOMIC DNA]</scope>
</reference>
<sequence>MILATTTSGAGRQLLEDLFLCHKQAEETKLIQMALIDVALNLNAPDVDKLMKSTDPFRTIPRSVFNTLCQRKRYDYLPVIELAVAAAQASVTENSRGASSTGVTTVEDLLRRYENALMLSHCEDAASDASLLTDDDALKNCRPILLNAIRDASQLPNPDDILLVLIRLIWLLPSRGCNPNSKYNTSLIDAINNVFDTTISSDALTDSAVGKAFLFVWFVVVVVVFFEK</sequence>
<evidence type="ECO:0000256" key="1">
    <source>
        <dbReference type="SAM" id="Phobius"/>
    </source>
</evidence>
<keyword evidence="1" id="KW-0812">Transmembrane</keyword>
<dbReference type="STRING" id="6216.A0A0R3SKL9"/>
<evidence type="ECO:0000313" key="2">
    <source>
        <dbReference type="EMBL" id="VDL57800.1"/>
    </source>
</evidence>
<accession>A0A0R3SKL9</accession>
<evidence type="ECO:0000313" key="4">
    <source>
        <dbReference type="WBParaSite" id="HDID_0000548401-mRNA-1"/>
    </source>
</evidence>